<sequence length="486" mass="54091">MLNNESLLEGFHSLHNSHDNPTYNRGCNDYSYNNTKETASLPTAIKQQEKSKSSNISNKSDITCTTTSTYPKNVEEAIKQRLAKSLSFDSDNSDDLDSAFYVGDLGELHCQHLKWKSLLPRIEPFYAVKCNPDPVAIKYLASLGVGFDCASKTELQQVINSGANANQIIYAQPTKQPSFLHYAAQNNISLMTFDSKEELYKINELYPKAKLVLRILVDDTHSAIPLGRKYGAPLKSIESLLQLAKELKLNVVGVSFHVGSGCTNAEAFYHAVVRARHVFDQAKALGYTFDLLDVGGGFNESTVVHGTTFEKVAAVLGPAVDEMFPSKNVRVIAEPGRYYVGGPAYTLCVGIVGRRTVEEDNDGGSHQIDQDNKNRKYMYYLNDGFYGSFLMPSLDKIKLSFKVLRKNGEYFYGRQLKEDEEKRYSCTIWGPTGCSLDCIISDALLPELNVGDWLYIENFGAYTATAATTFNGFEKAKIIHANTHQN</sequence>
<protein>
    <recommendedName>
        <fullName evidence="5">Orn/DAP/Arg decarboxylase 2 N-terminal domain-containing protein</fullName>
    </recommendedName>
</protein>
<evidence type="ECO:0000256" key="1">
    <source>
        <dbReference type="ARBA" id="ARBA00001933"/>
    </source>
</evidence>
<evidence type="ECO:0000259" key="5">
    <source>
        <dbReference type="Pfam" id="PF02784"/>
    </source>
</evidence>
<dbReference type="GO" id="GO:0033387">
    <property type="term" value="P:putrescine biosynthetic process from arginine, via ornithine"/>
    <property type="evidence" value="ECO:0007669"/>
    <property type="project" value="TreeGrafter"/>
</dbReference>
<dbReference type="AlphaFoldDB" id="A0A8H7S5P1"/>
<comment type="caution">
    <text evidence="6">The sequence shown here is derived from an EMBL/GenBank/DDBJ whole genome shotgun (WGS) entry which is preliminary data.</text>
</comment>
<dbReference type="InterPro" id="IPR009006">
    <property type="entry name" value="Ala_racemase/Decarboxylase_C"/>
</dbReference>
<dbReference type="SUPFAM" id="SSF50621">
    <property type="entry name" value="Alanine racemase C-terminal domain-like"/>
    <property type="match status" value="1"/>
</dbReference>
<keyword evidence="3" id="KW-0663">Pyridoxal phosphate</keyword>
<dbReference type="Gene3D" id="2.40.37.10">
    <property type="entry name" value="Lyase, Ornithine Decarboxylase, Chain A, domain 1"/>
    <property type="match status" value="1"/>
</dbReference>
<dbReference type="InterPro" id="IPR000183">
    <property type="entry name" value="Orn/DAP/Arg_de-COase"/>
</dbReference>
<proteinExistence type="inferred from homology"/>
<dbReference type="InterPro" id="IPR002433">
    <property type="entry name" value="Orn_de-COase"/>
</dbReference>
<keyword evidence="7" id="KW-1185">Reference proteome</keyword>
<name>A0A8H7S5P1_9FUNG</name>
<evidence type="ECO:0000256" key="4">
    <source>
        <dbReference type="ARBA" id="ARBA00023239"/>
    </source>
</evidence>
<accession>A0A8H7S5P1</accession>
<dbReference type="GO" id="GO:0004586">
    <property type="term" value="F:ornithine decarboxylase activity"/>
    <property type="evidence" value="ECO:0007669"/>
    <property type="project" value="UniProtKB-ARBA"/>
</dbReference>
<dbReference type="Gene3D" id="3.20.20.10">
    <property type="entry name" value="Alanine racemase"/>
    <property type="match status" value="1"/>
</dbReference>
<dbReference type="FunFam" id="3.20.20.10:FF:000005">
    <property type="entry name" value="Ornithine decarboxylase"/>
    <property type="match status" value="1"/>
</dbReference>
<dbReference type="CDD" id="cd00622">
    <property type="entry name" value="PLPDE_III_ODC"/>
    <property type="match status" value="1"/>
</dbReference>
<organism evidence="6 7">
    <name type="scientific">Circinella minor</name>
    <dbReference type="NCBI Taxonomy" id="1195481"/>
    <lineage>
        <taxon>Eukaryota</taxon>
        <taxon>Fungi</taxon>
        <taxon>Fungi incertae sedis</taxon>
        <taxon>Mucoromycota</taxon>
        <taxon>Mucoromycotina</taxon>
        <taxon>Mucoromycetes</taxon>
        <taxon>Mucorales</taxon>
        <taxon>Lichtheimiaceae</taxon>
        <taxon>Circinella</taxon>
    </lineage>
</organism>
<dbReference type="PRINTS" id="PR01179">
    <property type="entry name" value="ODADCRBXLASE"/>
</dbReference>
<evidence type="ECO:0000256" key="2">
    <source>
        <dbReference type="ARBA" id="ARBA00008872"/>
    </source>
</evidence>
<dbReference type="InterPro" id="IPR029066">
    <property type="entry name" value="PLP-binding_barrel"/>
</dbReference>
<evidence type="ECO:0000256" key="3">
    <source>
        <dbReference type="ARBA" id="ARBA00022898"/>
    </source>
</evidence>
<comment type="similarity">
    <text evidence="2">Belongs to the Orn/Lys/Arg decarboxylase class-II family.</text>
</comment>
<gene>
    <name evidence="6" type="ORF">INT45_004935</name>
</gene>
<feature type="domain" description="Orn/DAP/Arg decarboxylase 2 N-terminal" evidence="5">
    <location>
        <begin position="106"/>
        <end position="341"/>
    </location>
</feature>
<keyword evidence="4" id="KW-0456">Lyase</keyword>
<dbReference type="GO" id="GO:0005737">
    <property type="term" value="C:cytoplasm"/>
    <property type="evidence" value="ECO:0007669"/>
    <property type="project" value="TreeGrafter"/>
</dbReference>
<dbReference type="Pfam" id="PF02784">
    <property type="entry name" value="Orn_Arg_deC_N"/>
    <property type="match status" value="1"/>
</dbReference>
<dbReference type="InterPro" id="IPR022644">
    <property type="entry name" value="De-COase2_N"/>
</dbReference>
<dbReference type="PANTHER" id="PTHR11482">
    <property type="entry name" value="ARGININE/DIAMINOPIMELATE/ORNITHINE DECARBOXYLASE"/>
    <property type="match status" value="1"/>
</dbReference>
<evidence type="ECO:0000313" key="6">
    <source>
        <dbReference type="EMBL" id="KAG2224054.1"/>
    </source>
</evidence>
<evidence type="ECO:0000313" key="7">
    <source>
        <dbReference type="Proteomes" id="UP000646827"/>
    </source>
</evidence>
<reference evidence="6 7" key="1">
    <citation type="submission" date="2020-12" db="EMBL/GenBank/DDBJ databases">
        <title>Metabolic potential, ecology and presence of endohyphal bacteria is reflected in genomic diversity of Mucoromycotina.</title>
        <authorList>
            <person name="Muszewska A."/>
            <person name="Okrasinska A."/>
            <person name="Steczkiewicz K."/>
            <person name="Drgas O."/>
            <person name="Orlowska M."/>
            <person name="Perlinska-Lenart U."/>
            <person name="Aleksandrzak-Piekarczyk T."/>
            <person name="Szatraj K."/>
            <person name="Zielenkiewicz U."/>
            <person name="Pilsyk S."/>
            <person name="Malc E."/>
            <person name="Mieczkowski P."/>
            <person name="Kruszewska J.S."/>
            <person name="Biernat P."/>
            <person name="Pawlowska J."/>
        </authorList>
    </citation>
    <scope>NUCLEOTIDE SEQUENCE [LARGE SCALE GENOMIC DNA]</scope>
    <source>
        <strain evidence="6 7">CBS 142.35</strain>
    </source>
</reference>
<dbReference type="PRINTS" id="PR01182">
    <property type="entry name" value="ORNDCRBXLASE"/>
</dbReference>
<dbReference type="OrthoDB" id="5034579at2759"/>
<dbReference type="SUPFAM" id="SSF51419">
    <property type="entry name" value="PLP-binding barrel"/>
    <property type="match status" value="1"/>
</dbReference>
<dbReference type="PANTHER" id="PTHR11482:SF6">
    <property type="entry name" value="ORNITHINE DECARBOXYLASE 1-RELATED"/>
    <property type="match status" value="1"/>
</dbReference>
<comment type="cofactor">
    <cofactor evidence="1">
        <name>pyridoxal 5'-phosphate</name>
        <dbReference type="ChEBI" id="CHEBI:597326"/>
    </cofactor>
</comment>
<dbReference type="EMBL" id="JAEPRB010000049">
    <property type="protein sequence ID" value="KAG2224054.1"/>
    <property type="molecule type" value="Genomic_DNA"/>
</dbReference>
<dbReference type="Proteomes" id="UP000646827">
    <property type="component" value="Unassembled WGS sequence"/>
</dbReference>